<comment type="caution">
    <text evidence="2">The sequence shown here is derived from an EMBL/GenBank/DDBJ whole genome shotgun (WGS) entry which is preliminary data.</text>
</comment>
<gene>
    <name evidence="2" type="ORF">CW362_03720</name>
</gene>
<name>A0A2I0SWT3_9ACTN</name>
<dbReference type="AlphaFoldDB" id="A0A2I0SWT3"/>
<evidence type="ECO:0000313" key="2">
    <source>
        <dbReference type="EMBL" id="PKT74391.1"/>
    </source>
</evidence>
<evidence type="ECO:0000256" key="1">
    <source>
        <dbReference type="SAM" id="MobiDB-lite"/>
    </source>
</evidence>
<dbReference type="EMBL" id="PJOS01000004">
    <property type="protein sequence ID" value="PKT74391.1"/>
    <property type="molecule type" value="Genomic_DNA"/>
</dbReference>
<evidence type="ECO:0000313" key="3">
    <source>
        <dbReference type="Proteomes" id="UP000236178"/>
    </source>
</evidence>
<dbReference type="Proteomes" id="UP000236178">
    <property type="component" value="Unassembled WGS sequence"/>
</dbReference>
<keyword evidence="3" id="KW-1185">Reference proteome</keyword>
<feature type="region of interest" description="Disordered" evidence="1">
    <location>
        <begin position="1"/>
        <end position="69"/>
    </location>
</feature>
<proteinExistence type="predicted"/>
<accession>A0A2I0SWT3</accession>
<feature type="compositionally biased region" description="Basic and acidic residues" evidence="1">
    <location>
        <begin position="1"/>
        <end position="11"/>
    </location>
</feature>
<reference evidence="2 3" key="1">
    <citation type="submission" date="2017-12" db="EMBL/GenBank/DDBJ databases">
        <title>Streptomyces populusis sp. nov., a novel endophytic actinobacterium isolated from stems of Populus adenopoda Maxim.</title>
        <authorList>
            <person name="Wang Z."/>
        </authorList>
    </citation>
    <scope>NUCLEOTIDE SEQUENCE [LARGE SCALE GENOMIC DNA]</scope>
    <source>
        <strain evidence="2 3">A249</strain>
    </source>
</reference>
<sequence length="69" mass="7467">MPPGRRAWDRLRPRRAQGAPPQAHFAALDHSAQEKPAAEQEAAAQSSDGLGTLRGPAAEIPRRCLGCRR</sequence>
<protein>
    <submittedName>
        <fullName evidence="2">Uncharacterized protein</fullName>
    </submittedName>
</protein>
<organism evidence="2 3">
    <name type="scientific">Streptomyces populi</name>
    <dbReference type="NCBI Taxonomy" id="2058924"/>
    <lineage>
        <taxon>Bacteria</taxon>
        <taxon>Bacillati</taxon>
        <taxon>Actinomycetota</taxon>
        <taxon>Actinomycetes</taxon>
        <taxon>Kitasatosporales</taxon>
        <taxon>Streptomycetaceae</taxon>
        <taxon>Streptomyces</taxon>
    </lineage>
</organism>